<accession>A0A498C559</accession>
<dbReference type="Proteomes" id="UP000273158">
    <property type="component" value="Unassembled WGS sequence"/>
</dbReference>
<organism evidence="1 2">
    <name type="scientific">Microbacterium telephonicum</name>
    <dbReference type="NCBI Taxonomy" id="1714841"/>
    <lineage>
        <taxon>Bacteria</taxon>
        <taxon>Bacillati</taxon>
        <taxon>Actinomycetota</taxon>
        <taxon>Actinomycetes</taxon>
        <taxon>Micrococcales</taxon>
        <taxon>Microbacteriaceae</taxon>
        <taxon>Microbacterium</taxon>
    </lineage>
</organism>
<dbReference type="RefSeq" id="WP_121059928.1">
    <property type="nucleotide sequence ID" value="NZ_RCDB01000003.1"/>
</dbReference>
<dbReference type="OrthoDB" id="5084312at2"/>
<gene>
    <name evidence="1" type="ORF">C7474_2203</name>
</gene>
<dbReference type="EMBL" id="RCDB01000003">
    <property type="protein sequence ID" value="RLK47611.1"/>
    <property type="molecule type" value="Genomic_DNA"/>
</dbReference>
<sequence length="159" mass="16615">MGHTLAPTGEPTYTPTPTQTVADLQAAVTFAKKIGGLLKGTAVERQALTTDESVDGWFFSETDTGRLYQRVSGSWVRLNAVARGTFNAATSGTGTATVTHGLGVTPSQVVATDRSGGTAVATRKIVVNAVNDTQIQFVVYNGGSAFASNPVQFDWVAYA</sequence>
<evidence type="ECO:0000313" key="2">
    <source>
        <dbReference type="Proteomes" id="UP000273158"/>
    </source>
</evidence>
<proteinExistence type="predicted"/>
<protein>
    <submittedName>
        <fullName evidence="1">Uncharacterized protein</fullName>
    </submittedName>
</protein>
<comment type="caution">
    <text evidence="1">The sequence shown here is derived from an EMBL/GenBank/DDBJ whole genome shotgun (WGS) entry which is preliminary data.</text>
</comment>
<evidence type="ECO:0000313" key="1">
    <source>
        <dbReference type="EMBL" id="RLK47611.1"/>
    </source>
</evidence>
<reference evidence="1 2" key="1">
    <citation type="journal article" date="2015" name="Stand. Genomic Sci.">
        <title>Genomic Encyclopedia of Bacterial and Archaeal Type Strains, Phase III: the genomes of soil and plant-associated and newly described type strains.</title>
        <authorList>
            <person name="Whitman W.B."/>
            <person name="Woyke T."/>
            <person name="Klenk H.P."/>
            <person name="Zhou Y."/>
            <person name="Lilburn T.G."/>
            <person name="Beck B.J."/>
            <person name="De Vos P."/>
            <person name="Vandamme P."/>
            <person name="Eisen J.A."/>
            <person name="Garrity G."/>
            <person name="Hugenholtz P."/>
            <person name="Kyrpides N.C."/>
        </authorList>
    </citation>
    <scope>NUCLEOTIDE SEQUENCE [LARGE SCALE GENOMIC DNA]</scope>
    <source>
        <strain evidence="1 2">S2T63</strain>
    </source>
</reference>
<name>A0A498C559_9MICO</name>
<dbReference type="AlphaFoldDB" id="A0A498C559"/>
<keyword evidence="2" id="KW-1185">Reference proteome</keyword>